<evidence type="ECO:0000256" key="2">
    <source>
        <dbReference type="ARBA" id="ARBA00005376"/>
    </source>
</evidence>
<dbReference type="GO" id="GO:0034975">
    <property type="term" value="P:protein folding in endoplasmic reticulum"/>
    <property type="evidence" value="ECO:0007669"/>
    <property type="project" value="TreeGrafter"/>
</dbReference>
<keyword evidence="5 8" id="KW-1133">Transmembrane helix</keyword>
<gene>
    <name evidence="9" type="ORF">PPAR00522_LOCUS2572</name>
</gene>
<evidence type="ECO:0000256" key="3">
    <source>
        <dbReference type="ARBA" id="ARBA00020822"/>
    </source>
</evidence>
<evidence type="ECO:0000256" key="5">
    <source>
        <dbReference type="ARBA" id="ARBA00022989"/>
    </source>
</evidence>
<dbReference type="PANTHER" id="PTHR13116">
    <property type="entry name" value="ER MEMBRANE PROTEIN COMPLEX SUBUNIT 3"/>
    <property type="match status" value="1"/>
</dbReference>
<name>A0A7S0UTB4_9CHLO</name>
<evidence type="ECO:0000256" key="4">
    <source>
        <dbReference type="ARBA" id="ARBA00022692"/>
    </source>
</evidence>
<dbReference type="SMART" id="SM01415">
    <property type="entry name" value="DUF106"/>
    <property type="match status" value="1"/>
</dbReference>
<organism evidence="9">
    <name type="scientific">Polytomella parva</name>
    <dbReference type="NCBI Taxonomy" id="51329"/>
    <lineage>
        <taxon>Eukaryota</taxon>
        <taxon>Viridiplantae</taxon>
        <taxon>Chlorophyta</taxon>
        <taxon>core chlorophytes</taxon>
        <taxon>Chlorophyceae</taxon>
        <taxon>CS clade</taxon>
        <taxon>Chlamydomonadales</taxon>
        <taxon>Chlamydomonadaceae</taxon>
        <taxon>Polytomella</taxon>
    </lineage>
</organism>
<feature type="transmembrane region" description="Helical" evidence="8">
    <location>
        <begin position="12"/>
        <end position="30"/>
    </location>
</feature>
<dbReference type="GO" id="GO:0072546">
    <property type="term" value="C:EMC complex"/>
    <property type="evidence" value="ECO:0007669"/>
    <property type="project" value="TreeGrafter"/>
</dbReference>
<evidence type="ECO:0000256" key="7">
    <source>
        <dbReference type="PIRNR" id="PIRNR010045"/>
    </source>
</evidence>
<protein>
    <recommendedName>
        <fullName evidence="3 7">ER membrane protein complex subunit 3</fullName>
    </recommendedName>
</protein>
<reference evidence="9" key="1">
    <citation type="submission" date="2021-01" db="EMBL/GenBank/DDBJ databases">
        <authorList>
            <person name="Corre E."/>
            <person name="Pelletier E."/>
            <person name="Niang G."/>
            <person name="Scheremetjew M."/>
            <person name="Finn R."/>
            <person name="Kale V."/>
            <person name="Holt S."/>
            <person name="Cochrane G."/>
            <person name="Meng A."/>
            <person name="Brown T."/>
            <person name="Cohen L."/>
        </authorList>
    </citation>
    <scope>NUCLEOTIDE SEQUENCE</scope>
    <source>
        <strain evidence="9">SAG 63-3</strain>
    </source>
</reference>
<proteinExistence type="inferred from homology"/>
<comment type="subcellular location">
    <subcellularLocation>
        <location evidence="1">Membrane</location>
        <topology evidence="1">Multi-pass membrane protein</topology>
    </subcellularLocation>
</comment>
<accession>A0A7S0UTB4</accession>
<dbReference type="EMBL" id="HBFM01004496">
    <property type="protein sequence ID" value="CAD8766182.1"/>
    <property type="molecule type" value="Transcribed_RNA"/>
</dbReference>
<dbReference type="PIRSF" id="PIRSF010045">
    <property type="entry name" value="DUF850_TM_euk"/>
    <property type="match status" value="1"/>
</dbReference>
<evidence type="ECO:0000256" key="1">
    <source>
        <dbReference type="ARBA" id="ARBA00004141"/>
    </source>
</evidence>
<dbReference type="AlphaFoldDB" id="A0A7S0UTB4"/>
<dbReference type="InterPro" id="IPR002809">
    <property type="entry name" value="EMC3/TMCO1"/>
</dbReference>
<keyword evidence="6 8" id="KW-0472">Membrane</keyword>
<sequence length="251" mass="28991">MTDNTLILDQPVRDWVFIPLTIAITLMKLLTQYAHQIFNIPPEKKNGYEETKEMQAVSRSMRLRQFCRLIPESSFIMRKDYFIGKDSGIFNQKSKSRSMQEAMATDPSVMVDMMKKQLTGMLPQFAMGWVVNFFFQGFVIGKVPFPLSPRFRPMLQRGLDLSSLDVSYCTSLSYYILLLFGLRGLFSLVFREDAVDESQAMRAQMNPMAANPMGFDAETAFKTERTSLPQVDHEWDLDSAEERVLQMLRKD</sequence>
<feature type="transmembrane region" description="Helical" evidence="8">
    <location>
        <begin position="122"/>
        <end position="141"/>
    </location>
</feature>
<feature type="transmembrane region" description="Helical" evidence="8">
    <location>
        <begin position="161"/>
        <end position="182"/>
    </location>
</feature>
<evidence type="ECO:0000256" key="8">
    <source>
        <dbReference type="SAM" id="Phobius"/>
    </source>
</evidence>
<evidence type="ECO:0000256" key="6">
    <source>
        <dbReference type="ARBA" id="ARBA00023136"/>
    </source>
</evidence>
<keyword evidence="4 8" id="KW-0812">Transmembrane</keyword>
<dbReference type="PANTHER" id="PTHR13116:SF5">
    <property type="entry name" value="ER MEMBRANE PROTEIN COMPLEX SUBUNIT 3"/>
    <property type="match status" value="1"/>
</dbReference>
<dbReference type="Pfam" id="PF01956">
    <property type="entry name" value="EMC3_TMCO1"/>
    <property type="match status" value="1"/>
</dbReference>
<evidence type="ECO:0000313" key="9">
    <source>
        <dbReference type="EMBL" id="CAD8766182.1"/>
    </source>
</evidence>
<dbReference type="InterPro" id="IPR008568">
    <property type="entry name" value="EMC3"/>
</dbReference>
<comment type="similarity">
    <text evidence="2 7">Belongs to the EMC3 family.</text>
</comment>